<dbReference type="PANTHER" id="PTHR33026">
    <property type="entry name" value="OS06G0360600 PROTEIN"/>
    <property type="match status" value="1"/>
</dbReference>
<feature type="compositionally biased region" description="Basic and acidic residues" evidence="1">
    <location>
        <begin position="237"/>
        <end position="267"/>
    </location>
</feature>
<reference evidence="2 3" key="1">
    <citation type="submission" date="2024-02" db="EMBL/GenBank/DDBJ databases">
        <title>High-quality chromosome-scale genome assembly of Pensacola bahiagrass (Paspalum notatum Flugge var. saurae).</title>
        <authorList>
            <person name="Vega J.M."/>
            <person name="Podio M."/>
            <person name="Orjuela J."/>
            <person name="Siena L.A."/>
            <person name="Pessino S.C."/>
            <person name="Combes M.C."/>
            <person name="Mariac C."/>
            <person name="Albertini E."/>
            <person name="Pupilli F."/>
            <person name="Ortiz J.P.A."/>
            <person name="Leblanc O."/>
        </authorList>
    </citation>
    <scope>NUCLEOTIDE SEQUENCE [LARGE SCALE GENOMIC DNA]</scope>
    <source>
        <strain evidence="2">R1</strain>
        <tissue evidence="2">Leaf</tissue>
    </source>
</reference>
<feature type="region of interest" description="Disordered" evidence="1">
    <location>
        <begin position="405"/>
        <end position="472"/>
    </location>
</feature>
<evidence type="ECO:0000256" key="1">
    <source>
        <dbReference type="SAM" id="MobiDB-lite"/>
    </source>
</evidence>
<dbReference type="PANTHER" id="PTHR33026:SF7">
    <property type="entry name" value="OS03G0100275 PROTEIN"/>
    <property type="match status" value="1"/>
</dbReference>
<gene>
    <name evidence="2" type="ORF">U9M48_041611</name>
</gene>
<protein>
    <submittedName>
        <fullName evidence="2">Uncharacterized protein</fullName>
    </submittedName>
</protein>
<evidence type="ECO:0000313" key="3">
    <source>
        <dbReference type="Proteomes" id="UP001341281"/>
    </source>
</evidence>
<feature type="compositionally biased region" description="Low complexity" evidence="1">
    <location>
        <begin position="441"/>
        <end position="453"/>
    </location>
</feature>
<name>A0AAQ3UUX5_PASNO</name>
<organism evidence="2 3">
    <name type="scientific">Paspalum notatum var. saurae</name>
    <dbReference type="NCBI Taxonomy" id="547442"/>
    <lineage>
        <taxon>Eukaryota</taxon>
        <taxon>Viridiplantae</taxon>
        <taxon>Streptophyta</taxon>
        <taxon>Embryophyta</taxon>
        <taxon>Tracheophyta</taxon>
        <taxon>Spermatophyta</taxon>
        <taxon>Magnoliopsida</taxon>
        <taxon>Liliopsida</taxon>
        <taxon>Poales</taxon>
        <taxon>Poaceae</taxon>
        <taxon>PACMAD clade</taxon>
        <taxon>Panicoideae</taxon>
        <taxon>Andropogonodae</taxon>
        <taxon>Paspaleae</taxon>
        <taxon>Paspalinae</taxon>
        <taxon>Paspalum</taxon>
    </lineage>
</organism>
<feature type="region of interest" description="Disordered" evidence="1">
    <location>
        <begin position="237"/>
        <end position="284"/>
    </location>
</feature>
<proteinExistence type="predicted"/>
<sequence length="472" mass="50767">MACFITLCEAFLGIAPHFKLWCYLFRPQLSQGQGGQSLVGGVTIQLRNGRRQDYLQIPFPSSIHAYSGEWFYVQNLGDPSLADGIRWEGPAFTGATPLKRAQWDWGREKKSANQVGFLLEKIGLLHRRGLIGVVLVSTFIRRAVQPLRFRRFPMWEYTGAADPDRISGEELTPAEIRLRVIAITEGTSTANFFDGPLALNHLIKEDLGIGSMKSSLAPLPEDAAVKADRKQKREAEAYLAGEREKRHQLVRDRKKRERDQRAREEGRSPTPSTASSDEEWSSDDTLDAVPLAGKIGESSGSGVLPEAMLIMTPPAAGAVPPLRGSQGSAGESQRVPIPATVAQARVEPVVEVPPSPEPEGSGVPVVVLTSTDRAGGGVRRLGGARIAIKGIGRARCRLFFGRFGNGDPQGSPPGSESSLPVGASAAPVASDAPGPPLRVDAPSVPSPSSANVPLGTASRGWRRLFPMPRSSR</sequence>
<evidence type="ECO:0000313" key="2">
    <source>
        <dbReference type="EMBL" id="WVZ95904.1"/>
    </source>
</evidence>
<dbReference type="Proteomes" id="UP001341281">
    <property type="component" value="Chromosome 10"/>
</dbReference>
<dbReference type="EMBL" id="CP144754">
    <property type="protein sequence ID" value="WVZ95904.1"/>
    <property type="molecule type" value="Genomic_DNA"/>
</dbReference>
<accession>A0AAQ3UUX5</accession>
<dbReference type="AlphaFoldDB" id="A0AAQ3UUX5"/>
<keyword evidence="3" id="KW-1185">Reference proteome</keyword>